<dbReference type="InterPro" id="IPR011330">
    <property type="entry name" value="Glyco_hydro/deAcase_b/a-brl"/>
</dbReference>
<dbReference type="GO" id="GO:0005576">
    <property type="term" value="C:extracellular region"/>
    <property type="evidence" value="ECO:0007669"/>
    <property type="project" value="UniProtKB-SubCell"/>
</dbReference>
<dbReference type="InterPro" id="IPR002509">
    <property type="entry name" value="NODB_dom"/>
</dbReference>
<feature type="signal peptide" evidence="3">
    <location>
        <begin position="1"/>
        <end position="18"/>
    </location>
</feature>
<protein>
    <submittedName>
        <fullName evidence="5">Poly-beta-1,6-N-acetyl-D-glucosamine N-deacetylase</fullName>
        <ecNumber evidence="5">3.5.1.-</ecNumber>
    </submittedName>
</protein>
<evidence type="ECO:0000313" key="6">
    <source>
        <dbReference type="Proteomes" id="UP000050326"/>
    </source>
</evidence>
<dbReference type="Pfam" id="PF01522">
    <property type="entry name" value="Polysacc_deac_1"/>
    <property type="match status" value="1"/>
</dbReference>
<feature type="domain" description="NodB homology" evidence="4">
    <location>
        <begin position="148"/>
        <end position="350"/>
    </location>
</feature>
<accession>A0A0P8W9J2</accession>
<keyword evidence="2 3" id="KW-0732">Signal</keyword>
<dbReference type="STRING" id="36849.OXPF_17330"/>
<dbReference type="RefSeq" id="WP_054874789.1">
    <property type="nucleotide sequence ID" value="NZ_LKET01000029.1"/>
</dbReference>
<dbReference type="PROSITE" id="PS51257">
    <property type="entry name" value="PROKAR_LIPOPROTEIN"/>
    <property type="match status" value="1"/>
</dbReference>
<dbReference type="InterPro" id="IPR051398">
    <property type="entry name" value="Polysacch_Deacetylase"/>
</dbReference>
<sequence length="350" mass="40186">MKKIMFFTAIFVQAMLIASCQRSVVVHNTAVPKTAQLQPRSDIGIIPDEAVQDIYNQDIYHKEILEKAKKEVPHTMPSVKERVSENTYYKGRAVVLTYHHISNKPVSSITIKPERFEKDLIMLNENFNVISFEEMIKSMKGEYELPDNAVVITFDDGYESFYKYAYPLLKKYNTPAINFIVTSWTESYEANGRDLNLLSPEQIKEMYESGLVDIGSHTHNGHEYIIKNEKEQLGGVLAYQIFDKATGTFESQETYEKRVIDDLKKSMEVIKEYTGDTTKVLCFPFGHYNSRLLKLSREAGFEYFVTTIYGNNKENSNKTLIWRIRSGDAKLTPEKLKESIINCGTGKPLS</sequence>
<dbReference type="GO" id="GO:0005975">
    <property type="term" value="P:carbohydrate metabolic process"/>
    <property type="evidence" value="ECO:0007669"/>
    <property type="project" value="InterPro"/>
</dbReference>
<dbReference type="Proteomes" id="UP000050326">
    <property type="component" value="Unassembled WGS sequence"/>
</dbReference>
<dbReference type="SUPFAM" id="SSF88713">
    <property type="entry name" value="Glycoside hydrolase/deacetylase"/>
    <property type="match status" value="1"/>
</dbReference>
<name>A0A0P8W9J2_9CLOT</name>
<dbReference type="GO" id="GO:0016810">
    <property type="term" value="F:hydrolase activity, acting on carbon-nitrogen (but not peptide) bonds"/>
    <property type="evidence" value="ECO:0007669"/>
    <property type="project" value="InterPro"/>
</dbReference>
<evidence type="ECO:0000259" key="4">
    <source>
        <dbReference type="PROSITE" id="PS51677"/>
    </source>
</evidence>
<evidence type="ECO:0000256" key="3">
    <source>
        <dbReference type="SAM" id="SignalP"/>
    </source>
</evidence>
<comment type="subcellular location">
    <subcellularLocation>
        <location evidence="1">Secreted</location>
    </subcellularLocation>
</comment>
<gene>
    <name evidence="5" type="primary">pgaB</name>
    <name evidence="5" type="ORF">OXPF_17330</name>
</gene>
<reference evidence="5 6" key="1">
    <citation type="submission" date="2015-09" db="EMBL/GenBank/DDBJ databases">
        <title>Genome sequence of Oxobacter pfennigii DSM 3222.</title>
        <authorList>
            <person name="Poehlein A."/>
            <person name="Bengelsdorf F.R."/>
            <person name="Schiel-Bengelsdorf B."/>
            <person name="Duerre P."/>
            <person name="Daniel R."/>
        </authorList>
    </citation>
    <scope>NUCLEOTIDE SEQUENCE [LARGE SCALE GENOMIC DNA]</scope>
    <source>
        <strain evidence="5 6">DSM 3222</strain>
    </source>
</reference>
<dbReference type="OrthoDB" id="9778320at2"/>
<proteinExistence type="predicted"/>
<feature type="chain" id="PRO_5038879481" evidence="3">
    <location>
        <begin position="19"/>
        <end position="350"/>
    </location>
</feature>
<dbReference type="EC" id="3.5.1.-" evidence="5"/>
<evidence type="ECO:0000256" key="2">
    <source>
        <dbReference type="ARBA" id="ARBA00022729"/>
    </source>
</evidence>
<dbReference type="PANTHER" id="PTHR34216:SF3">
    <property type="entry name" value="POLY-BETA-1,6-N-ACETYL-D-GLUCOSAMINE N-DEACETYLASE"/>
    <property type="match status" value="1"/>
</dbReference>
<dbReference type="PATRIC" id="fig|36849.3.peg.1826"/>
<keyword evidence="6" id="KW-1185">Reference proteome</keyword>
<dbReference type="AlphaFoldDB" id="A0A0P8W9J2"/>
<keyword evidence="5" id="KW-0378">Hydrolase</keyword>
<evidence type="ECO:0000313" key="5">
    <source>
        <dbReference type="EMBL" id="KPU44647.1"/>
    </source>
</evidence>
<dbReference type="PROSITE" id="PS51677">
    <property type="entry name" value="NODB"/>
    <property type="match status" value="1"/>
</dbReference>
<evidence type="ECO:0000256" key="1">
    <source>
        <dbReference type="ARBA" id="ARBA00004613"/>
    </source>
</evidence>
<dbReference type="PANTHER" id="PTHR34216">
    <property type="match status" value="1"/>
</dbReference>
<dbReference type="Gene3D" id="3.20.20.370">
    <property type="entry name" value="Glycoside hydrolase/deacetylase"/>
    <property type="match status" value="1"/>
</dbReference>
<dbReference type="EMBL" id="LKET01000029">
    <property type="protein sequence ID" value="KPU44647.1"/>
    <property type="molecule type" value="Genomic_DNA"/>
</dbReference>
<organism evidence="5 6">
    <name type="scientific">Oxobacter pfennigii</name>
    <dbReference type="NCBI Taxonomy" id="36849"/>
    <lineage>
        <taxon>Bacteria</taxon>
        <taxon>Bacillati</taxon>
        <taxon>Bacillota</taxon>
        <taxon>Clostridia</taxon>
        <taxon>Eubacteriales</taxon>
        <taxon>Clostridiaceae</taxon>
        <taxon>Oxobacter</taxon>
    </lineage>
</organism>
<comment type="caution">
    <text evidence="5">The sequence shown here is derived from an EMBL/GenBank/DDBJ whole genome shotgun (WGS) entry which is preliminary data.</text>
</comment>